<dbReference type="Proteomes" id="UP000274131">
    <property type="component" value="Unassembled WGS sequence"/>
</dbReference>
<dbReference type="Gene3D" id="1.10.10.1940">
    <property type="match status" value="1"/>
</dbReference>
<name>A0A0N4V590_ENTVE</name>
<dbReference type="STRING" id="51028.A0A0N4V590"/>
<comment type="caution">
    <text evidence="1">Lacks conserved residue(s) required for the propagation of feature annotation.</text>
</comment>
<evidence type="ECO:0000313" key="4">
    <source>
        <dbReference type="EMBL" id="VDD90257.1"/>
    </source>
</evidence>
<evidence type="ECO:0000259" key="3">
    <source>
        <dbReference type="PROSITE" id="PS51670"/>
    </source>
</evidence>
<keyword evidence="1" id="KW-1015">Disulfide bond</keyword>
<dbReference type="InterPro" id="IPR003582">
    <property type="entry name" value="ShKT_dom"/>
</dbReference>
<dbReference type="EMBL" id="UXUI01008025">
    <property type="protein sequence ID" value="VDD90257.1"/>
    <property type="molecule type" value="Genomic_DNA"/>
</dbReference>
<dbReference type="WBParaSite" id="EVEC_0000537701-mRNA-1">
    <property type="protein sequence ID" value="EVEC_0000537701-mRNA-1"/>
    <property type="gene ID" value="EVEC_0000537701"/>
</dbReference>
<organism evidence="6">
    <name type="scientific">Enterobius vermicularis</name>
    <name type="common">Human pinworm</name>
    <dbReference type="NCBI Taxonomy" id="51028"/>
    <lineage>
        <taxon>Eukaryota</taxon>
        <taxon>Metazoa</taxon>
        <taxon>Ecdysozoa</taxon>
        <taxon>Nematoda</taxon>
        <taxon>Chromadorea</taxon>
        <taxon>Rhabditida</taxon>
        <taxon>Spirurina</taxon>
        <taxon>Oxyuridomorpha</taxon>
        <taxon>Oxyuroidea</taxon>
        <taxon>Oxyuridae</taxon>
        <taxon>Enterobius</taxon>
    </lineage>
</organism>
<proteinExistence type="predicted"/>
<evidence type="ECO:0000256" key="1">
    <source>
        <dbReference type="PROSITE-ProRule" id="PRU01005"/>
    </source>
</evidence>
<dbReference type="SMART" id="SM00254">
    <property type="entry name" value="ShKT"/>
    <property type="match status" value="2"/>
</dbReference>
<keyword evidence="2" id="KW-0732">Signal</keyword>
<feature type="chain" id="PRO_5043122660" evidence="2">
    <location>
        <begin position="20"/>
        <end position="174"/>
    </location>
</feature>
<feature type="domain" description="ShKT" evidence="3">
    <location>
        <begin position="104"/>
        <end position="138"/>
    </location>
</feature>
<reference evidence="4 5" key="2">
    <citation type="submission" date="2018-10" db="EMBL/GenBank/DDBJ databases">
        <authorList>
            <consortium name="Pathogen Informatics"/>
        </authorList>
    </citation>
    <scope>NUCLEOTIDE SEQUENCE [LARGE SCALE GENOMIC DNA]</scope>
</reference>
<accession>A0A0N4V590</accession>
<evidence type="ECO:0000256" key="2">
    <source>
        <dbReference type="SAM" id="SignalP"/>
    </source>
</evidence>
<reference evidence="6" key="1">
    <citation type="submission" date="2017-02" db="UniProtKB">
        <authorList>
            <consortium name="WormBaseParasite"/>
        </authorList>
    </citation>
    <scope>IDENTIFICATION</scope>
</reference>
<protein>
    <submittedName>
        <fullName evidence="6">ShKT domain-containing protein</fullName>
    </submittedName>
</protein>
<sequence length="174" mass="19584">MGCRFRLAIFLIFVYQCITTNVVITLATTPCSEDTAMICPNKLADTICERFFEKPTKLRSIPDSRLNCAKIAEVGGCVTEVPWIGAMLQQECPHSCGLCEVSFCADKSEMCPLLSEICNHKSWFQFMGEMCPRTCRTCNKNFKTALPKKKINSSQFKFSETYYCCSATTCQQIA</sequence>
<dbReference type="Gene3D" id="1.10.10.1870">
    <property type="entry name" value="ShTK domain-like"/>
    <property type="match status" value="1"/>
</dbReference>
<feature type="disulfide bond" evidence="1">
    <location>
        <begin position="104"/>
        <end position="138"/>
    </location>
</feature>
<dbReference type="Pfam" id="PF01549">
    <property type="entry name" value="ShK"/>
    <property type="match status" value="2"/>
</dbReference>
<dbReference type="PROSITE" id="PS51670">
    <property type="entry name" value="SHKT"/>
    <property type="match status" value="1"/>
</dbReference>
<dbReference type="AlphaFoldDB" id="A0A0N4V590"/>
<gene>
    <name evidence="4" type="ORF">EVEC_LOCUS5008</name>
</gene>
<evidence type="ECO:0000313" key="5">
    <source>
        <dbReference type="Proteomes" id="UP000274131"/>
    </source>
</evidence>
<keyword evidence="5" id="KW-1185">Reference proteome</keyword>
<dbReference type="OrthoDB" id="5863778at2759"/>
<evidence type="ECO:0000313" key="6">
    <source>
        <dbReference type="WBParaSite" id="EVEC_0000537701-mRNA-1"/>
    </source>
</evidence>
<feature type="signal peptide" evidence="2">
    <location>
        <begin position="1"/>
        <end position="19"/>
    </location>
</feature>